<reference evidence="2 3" key="1">
    <citation type="journal article" date="2008" name="Nature">
        <title>The genome of the model beetle and pest Tribolium castaneum.</title>
        <authorList>
            <consortium name="Tribolium Genome Sequencing Consortium"/>
            <person name="Richards S."/>
            <person name="Gibbs R.A."/>
            <person name="Weinstock G.M."/>
            <person name="Brown S.J."/>
            <person name="Denell R."/>
            <person name="Beeman R.W."/>
            <person name="Gibbs R."/>
            <person name="Beeman R.W."/>
            <person name="Brown S.J."/>
            <person name="Bucher G."/>
            <person name="Friedrich M."/>
            <person name="Grimmelikhuijzen C.J."/>
            <person name="Klingler M."/>
            <person name="Lorenzen M."/>
            <person name="Richards S."/>
            <person name="Roth S."/>
            <person name="Schroder R."/>
            <person name="Tautz D."/>
            <person name="Zdobnov E.M."/>
            <person name="Muzny D."/>
            <person name="Gibbs R.A."/>
            <person name="Weinstock G.M."/>
            <person name="Attaway T."/>
            <person name="Bell S."/>
            <person name="Buhay C.J."/>
            <person name="Chandrabose M.N."/>
            <person name="Chavez D."/>
            <person name="Clerk-Blankenburg K.P."/>
            <person name="Cree A."/>
            <person name="Dao M."/>
            <person name="Davis C."/>
            <person name="Chacko J."/>
            <person name="Dinh H."/>
            <person name="Dugan-Rocha S."/>
            <person name="Fowler G."/>
            <person name="Garner T.T."/>
            <person name="Garnes J."/>
            <person name="Gnirke A."/>
            <person name="Hawes A."/>
            <person name="Hernandez J."/>
            <person name="Hines S."/>
            <person name="Holder M."/>
            <person name="Hume J."/>
            <person name="Jhangiani S.N."/>
            <person name="Joshi V."/>
            <person name="Khan Z.M."/>
            <person name="Jackson L."/>
            <person name="Kovar C."/>
            <person name="Kowis A."/>
            <person name="Lee S."/>
            <person name="Lewis L.R."/>
            <person name="Margolis J."/>
            <person name="Morgan M."/>
            <person name="Nazareth L.V."/>
            <person name="Nguyen N."/>
            <person name="Okwuonu G."/>
            <person name="Parker D."/>
            <person name="Richards S."/>
            <person name="Ruiz S.J."/>
            <person name="Santibanez J."/>
            <person name="Savard J."/>
            <person name="Scherer S.E."/>
            <person name="Schneider B."/>
            <person name="Sodergren E."/>
            <person name="Tautz D."/>
            <person name="Vattahil S."/>
            <person name="Villasana D."/>
            <person name="White C.S."/>
            <person name="Wright R."/>
            <person name="Park Y."/>
            <person name="Beeman R.W."/>
            <person name="Lord J."/>
            <person name="Oppert B."/>
            <person name="Lorenzen M."/>
            <person name="Brown S."/>
            <person name="Wang L."/>
            <person name="Savard J."/>
            <person name="Tautz D."/>
            <person name="Richards S."/>
            <person name="Weinstock G."/>
            <person name="Gibbs R.A."/>
            <person name="Liu Y."/>
            <person name="Worley K."/>
            <person name="Weinstock G."/>
            <person name="Elsik C.G."/>
            <person name="Reese J.T."/>
            <person name="Elhaik E."/>
            <person name="Landan G."/>
            <person name="Graur D."/>
            <person name="Arensburger P."/>
            <person name="Atkinson P."/>
            <person name="Beeman R.W."/>
            <person name="Beidler J."/>
            <person name="Brown S.J."/>
            <person name="Demuth J.P."/>
            <person name="Drury D.W."/>
            <person name="Du Y.Z."/>
            <person name="Fujiwara H."/>
            <person name="Lorenzen M."/>
            <person name="Maselli V."/>
            <person name="Osanai M."/>
            <person name="Park Y."/>
            <person name="Robertson H.M."/>
            <person name="Tu Z."/>
            <person name="Wang J.J."/>
            <person name="Wang S."/>
            <person name="Richards S."/>
            <person name="Song H."/>
            <person name="Zhang L."/>
            <person name="Sodergren E."/>
            <person name="Werner D."/>
            <person name="Stanke M."/>
            <person name="Morgenstern B."/>
            <person name="Solovyev V."/>
            <person name="Kosarev P."/>
            <person name="Brown G."/>
            <person name="Chen H.C."/>
            <person name="Ermolaeva O."/>
            <person name="Hlavina W."/>
            <person name="Kapustin Y."/>
            <person name="Kiryutin B."/>
            <person name="Kitts P."/>
            <person name="Maglott D."/>
            <person name="Pruitt K."/>
            <person name="Sapojnikov V."/>
            <person name="Souvorov A."/>
            <person name="Mackey A.J."/>
            <person name="Waterhouse R.M."/>
            <person name="Wyder S."/>
            <person name="Zdobnov E.M."/>
            <person name="Zdobnov E.M."/>
            <person name="Wyder S."/>
            <person name="Kriventseva E.V."/>
            <person name="Kadowaki T."/>
            <person name="Bork P."/>
            <person name="Aranda M."/>
            <person name="Bao R."/>
            <person name="Beermann A."/>
            <person name="Berns N."/>
            <person name="Bolognesi R."/>
            <person name="Bonneton F."/>
            <person name="Bopp D."/>
            <person name="Brown S.J."/>
            <person name="Bucher G."/>
            <person name="Butts T."/>
            <person name="Chaumot A."/>
            <person name="Denell R.E."/>
            <person name="Ferrier D.E."/>
            <person name="Friedrich M."/>
            <person name="Gordon C.M."/>
            <person name="Jindra M."/>
            <person name="Klingler M."/>
            <person name="Lan Q."/>
            <person name="Lattorff H.M."/>
            <person name="Laudet V."/>
            <person name="von Levetsow C."/>
            <person name="Liu Z."/>
            <person name="Lutz R."/>
            <person name="Lynch J.A."/>
            <person name="da Fonseca R.N."/>
            <person name="Posnien N."/>
            <person name="Reuter R."/>
            <person name="Roth S."/>
            <person name="Savard J."/>
            <person name="Schinko J.B."/>
            <person name="Schmitt C."/>
            <person name="Schoppmeier M."/>
            <person name="Schroder R."/>
            <person name="Shippy T.D."/>
            <person name="Simonnet F."/>
            <person name="Marques-Souza H."/>
            <person name="Tautz D."/>
            <person name="Tomoyasu Y."/>
            <person name="Trauner J."/>
            <person name="Van der Zee M."/>
            <person name="Vervoort M."/>
            <person name="Wittkopp N."/>
            <person name="Wimmer E.A."/>
            <person name="Yang X."/>
            <person name="Jones A.K."/>
            <person name="Sattelle D.B."/>
            <person name="Ebert P.R."/>
            <person name="Nelson D."/>
            <person name="Scott J.G."/>
            <person name="Beeman R.W."/>
            <person name="Muthukrishnan S."/>
            <person name="Kramer K.J."/>
            <person name="Arakane Y."/>
            <person name="Beeman R.W."/>
            <person name="Zhu Q."/>
            <person name="Hogenkamp D."/>
            <person name="Dixit R."/>
            <person name="Oppert B."/>
            <person name="Jiang H."/>
            <person name="Zou Z."/>
            <person name="Marshall J."/>
            <person name="Elpidina E."/>
            <person name="Vinokurov K."/>
            <person name="Oppert C."/>
            <person name="Zou Z."/>
            <person name="Evans J."/>
            <person name="Lu Z."/>
            <person name="Zhao P."/>
            <person name="Sumathipala N."/>
            <person name="Altincicek B."/>
            <person name="Vilcinskas A."/>
            <person name="Williams M."/>
            <person name="Hultmark D."/>
            <person name="Hetru C."/>
            <person name="Jiang H."/>
            <person name="Grimmelikhuijzen C.J."/>
            <person name="Hauser F."/>
            <person name="Cazzamali G."/>
            <person name="Williamson M."/>
            <person name="Park Y."/>
            <person name="Li B."/>
            <person name="Tanaka Y."/>
            <person name="Predel R."/>
            <person name="Neupert S."/>
            <person name="Schachtner J."/>
            <person name="Verleyen P."/>
            <person name="Raible F."/>
            <person name="Bork P."/>
            <person name="Friedrich M."/>
            <person name="Walden K.K."/>
            <person name="Robertson H.M."/>
            <person name="Angeli S."/>
            <person name="Foret S."/>
            <person name="Bucher G."/>
            <person name="Schuetz S."/>
            <person name="Maleszka R."/>
            <person name="Wimmer E.A."/>
            <person name="Beeman R.W."/>
            <person name="Lorenzen M."/>
            <person name="Tomoyasu Y."/>
            <person name="Miller S.C."/>
            <person name="Grossmann D."/>
            <person name="Bucher G."/>
        </authorList>
    </citation>
    <scope>NUCLEOTIDE SEQUENCE [LARGE SCALE GENOMIC DNA]</scope>
    <source>
        <strain evidence="2 3">Georgia GA2</strain>
    </source>
</reference>
<feature type="region of interest" description="Disordered" evidence="1">
    <location>
        <begin position="137"/>
        <end position="157"/>
    </location>
</feature>
<evidence type="ECO:0000313" key="2">
    <source>
        <dbReference type="EMBL" id="EFA04116.2"/>
    </source>
</evidence>
<dbReference type="InParanoid" id="D6WLI1"/>
<organism evidence="2 3">
    <name type="scientific">Tribolium castaneum</name>
    <name type="common">Red flour beetle</name>
    <dbReference type="NCBI Taxonomy" id="7070"/>
    <lineage>
        <taxon>Eukaryota</taxon>
        <taxon>Metazoa</taxon>
        <taxon>Ecdysozoa</taxon>
        <taxon>Arthropoda</taxon>
        <taxon>Hexapoda</taxon>
        <taxon>Insecta</taxon>
        <taxon>Pterygota</taxon>
        <taxon>Neoptera</taxon>
        <taxon>Endopterygota</taxon>
        <taxon>Coleoptera</taxon>
        <taxon>Polyphaga</taxon>
        <taxon>Cucujiformia</taxon>
        <taxon>Tenebrionidae</taxon>
        <taxon>Tenebrionidae incertae sedis</taxon>
        <taxon>Tribolium</taxon>
    </lineage>
</organism>
<dbReference type="HOGENOM" id="CLU_964207_0_0_1"/>
<evidence type="ECO:0000313" key="3">
    <source>
        <dbReference type="Proteomes" id="UP000007266"/>
    </source>
</evidence>
<sequence>MLGIRGTRRTRAIKAERNGERRAYTGHKQDKQRQDDYVNMQTLSRVREKFSGAREAIVVTIYPVFSSQPWSQVELPTKLNFTKNSKSRLCGAAIISGRKARAESPQDSMPDDFRTDKWWGNHVDSQHNALKQHREIQTVPGGRALQRTGGAQGVGPE</sequence>
<evidence type="ECO:0000256" key="1">
    <source>
        <dbReference type="SAM" id="MobiDB-lite"/>
    </source>
</evidence>
<name>D6WLI1_TRICA</name>
<accession>D6WLI1</accession>
<reference evidence="2 3" key="2">
    <citation type="journal article" date="2010" name="Nucleic Acids Res.">
        <title>BeetleBase in 2010: revisions to provide comprehensive genomic information for Tribolium castaneum.</title>
        <authorList>
            <person name="Kim H.S."/>
            <person name="Murphy T."/>
            <person name="Xia J."/>
            <person name="Caragea D."/>
            <person name="Park Y."/>
            <person name="Beeman R.W."/>
            <person name="Lorenzen M.D."/>
            <person name="Butcher S."/>
            <person name="Manak J.R."/>
            <person name="Brown S.J."/>
        </authorList>
    </citation>
    <scope>GENOME REANNOTATION</scope>
    <source>
        <strain evidence="2 3">Georgia GA2</strain>
    </source>
</reference>
<dbReference type="Proteomes" id="UP000007266">
    <property type="component" value="Linkage group 5"/>
</dbReference>
<dbReference type="EMBL" id="KQ971343">
    <property type="protein sequence ID" value="EFA04116.2"/>
    <property type="molecule type" value="Genomic_DNA"/>
</dbReference>
<keyword evidence="3" id="KW-1185">Reference proteome</keyword>
<gene>
    <name evidence="2" type="primary">AUGUSTUS-3.0.2_14355</name>
    <name evidence="2" type="ORF">TcasGA2_TC014355</name>
</gene>
<proteinExistence type="predicted"/>
<dbReference type="AlphaFoldDB" id="D6WLI1"/>
<protein>
    <submittedName>
        <fullName evidence="2">Uncharacterized protein</fullName>
    </submittedName>
</protein>